<feature type="transmembrane region" description="Helical" evidence="8">
    <location>
        <begin position="172"/>
        <end position="191"/>
    </location>
</feature>
<dbReference type="Proteomes" id="UP000070463">
    <property type="component" value="Unassembled WGS sequence"/>
</dbReference>
<feature type="transmembrane region" description="Helical" evidence="8">
    <location>
        <begin position="138"/>
        <end position="160"/>
    </location>
</feature>
<evidence type="ECO:0000256" key="8">
    <source>
        <dbReference type="SAM" id="Phobius"/>
    </source>
</evidence>
<evidence type="ECO:0000256" key="3">
    <source>
        <dbReference type="ARBA" id="ARBA00022448"/>
    </source>
</evidence>
<reference evidence="9 10" key="1">
    <citation type="journal article" date="2016" name="Sci. Rep.">
        <title>Metabolic traits of an uncultured archaeal lineage -MSBL1- from brine pools of the Red Sea.</title>
        <authorList>
            <person name="Mwirichia R."/>
            <person name="Alam I."/>
            <person name="Rashid M."/>
            <person name="Vinu M."/>
            <person name="Ba-Alawi W."/>
            <person name="Anthony Kamau A."/>
            <person name="Kamanda Ngugi D."/>
            <person name="Goker M."/>
            <person name="Klenk H.P."/>
            <person name="Bajic V."/>
            <person name="Stingl U."/>
        </authorList>
    </citation>
    <scope>NUCLEOTIDE SEQUENCE [LARGE SCALE GENOMIC DNA]</scope>
    <source>
        <strain evidence="9">SCGC-AAA259I09</strain>
    </source>
</reference>
<feature type="transmembrane region" description="Helical" evidence="8">
    <location>
        <begin position="198"/>
        <end position="220"/>
    </location>
</feature>
<feature type="transmembrane region" description="Helical" evidence="8">
    <location>
        <begin position="240"/>
        <end position="258"/>
    </location>
</feature>
<evidence type="ECO:0000256" key="2">
    <source>
        <dbReference type="ARBA" id="ARBA00008821"/>
    </source>
</evidence>
<feature type="transmembrane region" description="Helical" evidence="8">
    <location>
        <begin position="33"/>
        <end position="54"/>
    </location>
</feature>
<keyword evidence="5 8" id="KW-0812">Transmembrane</keyword>
<organism evidence="9 10">
    <name type="scientific">candidate division MSBL1 archaeon SCGC-AAA259I09</name>
    <dbReference type="NCBI Taxonomy" id="1698267"/>
    <lineage>
        <taxon>Archaea</taxon>
        <taxon>Methanobacteriati</taxon>
        <taxon>Methanobacteriota</taxon>
        <taxon>candidate division MSBL1</taxon>
    </lineage>
</organism>
<comment type="subcellular location">
    <subcellularLocation>
        <location evidence="1">Cell membrane</location>
        <topology evidence="1">Multi-pass membrane protein</topology>
    </subcellularLocation>
</comment>
<keyword evidence="10" id="KW-1185">Reference proteome</keyword>
<keyword evidence="4" id="KW-1003">Cell membrane</keyword>
<dbReference type="AlphaFoldDB" id="A0A133USZ3"/>
<dbReference type="NCBIfam" id="TIGR00801">
    <property type="entry name" value="ncs2"/>
    <property type="match status" value="1"/>
</dbReference>
<dbReference type="InterPro" id="IPR017588">
    <property type="entry name" value="UacT-like"/>
</dbReference>
<sequence length="447" mass="45988">MGSSSQGEESIVAYEIDEKPPLGESIPLGVQHVLAMFLGNVAPPLIIAGALGLATGTTSFLVQMALFVAGVATIVQAYPIGPVGARLPIVMGTSFAFLGPLIGIGSDYGLATVFGACLVGASVEIGLGAGLRKRFKKIFPPIVSGIVVMLIGLTLIPVGMDYVAGGVGAANYGYPINLGLAGLVFLISLVLNQYFDGILRYASILIGIVVGYIVAIPLGMVDFSAIEQASWFAIPIPLKFGINFKIGPIITLAFLYVITTMETIGDITGTTSAVGREPDDRELSGGLIADGVMSSFGAIFNALPNTSFSQNVGLINFTGVASRFAAAIGGVFLVGLGLIPKIGAIVAEMPDAVLGGGALIMFGMIFSSGARIIINKVKPGRRNMVILAVAIGLGLAVELRPDAIETFFGQLQPTIGPIAQDAQTFFSSGLITGGFSGLVLSFLLPEG</sequence>
<dbReference type="NCBIfam" id="NF037981">
    <property type="entry name" value="NCS2_1"/>
    <property type="match status" value="1"/>
</dbReference>
<evidence type="ECO:0000313" key="9">
    <source>
        <dbReference type="EMBL" id="KXA97351.1"/>
    </source>
</evidence>
<dbReference type="PATRIC" id="fig|1698267.3.peg.1134"/>
<dbReference type="Pfam" id="PF00860">
    <property type="entry name" value="Xan_ur_permease"/>
    <property type="match status" value="1"/>
</dbReference>
<dbReference type="PANTHER" id="PTHR42810">
    <property type="entry name" value="PURINE PERMEASE C1399.01C-RELATED"/>
    <property type="match status" value="1"/>
</dbReference>
<dbReference type="GO" id="GO:0005886">
    <property type="term" value="C:plasma membrane"/>
    <property type="evidence" value="ECO:0007669"/>
    <property type="project" value="UniProtKB-SubCell"/>
</dbReference>
<name>A0A133USZ3_9EURY</name>
<dbReference type="EMBL" id="LHXR01000033">
    <property type="protein sequence ID" value="KXA97351.1"/>
    <property type="molecule type" value="Genomic_DNA"/>
</dbReference>
<keyword evidence="6 8" id="KW-1133">Transmembrane helix</keyword>
<evidence type="ECO:0000256" key="4">
    <source>
        <dbReference type="ARBA" id="ARBA00022475"/>
    </source>
</evidence>
<dbReference type="PANTHER" id="PTHR42810:SF2">
    <property type="entry name" value="PURINE PERMEASE C1399.01C-RELATED"/>
    <property type="match status" value="1"/>
</dbReference>
<dbReference type="GO" id="GO:0042907">
    <property type="term" value="F:xanthine transmembrane transporter activity"/>
    <property type="evidence" value="ECO:0007669"/>
    <property type="project" value="TreeGrafter"/>
</dbReference>
<evidence type="ECO:0000313" key="10">
    <source>
        <dbReference type="Proteomes" id="UP000070463"/>
    </source>
</evidence>
<keyword evidence="7 8" id="KW-0472">Membrane</keyword>
<gene>
    <name evidence="9" type="ORF">AKJ37_03125</name>
</gene>
<dbReference type="InterPro" id="IPR006043">
    <property type="entry name" value="NCS2"/>
</dbReference>
<feature type="transmembrane region" description="Helical" evidence="8">
    <location>
        <begin position="110"/>
        <end position="131"/>
    </location>
</feature>
<accession>A0A133USZ3</accession>
<feature type="transmembrane region" description="Helical" evidence="8">
    <location>
        <begin position="324"/>
        <end position="346"/>
    </location>
</feature>
<comment type="similarity">
    <text evidence="2">Belongs to the nucleobase:cation symporter-2 (NCS2) (TC 2.A.40) family.</text>
</comment>
<keyword evidence="3" id="KW-0813">Transport</keyword>
<protein>
    <submittedName>
        <fullName evidence="9">Uracil permease</fullName>
    </submittedName>
</protein>
<feature type="transmembrane region" description="Helical" evidence="8">
    <location>
        <begin position="424"/>
        <end position="444"/>
    </location>
</feature>
<evidence type="ECO:0000256" key="7">
    <source>
        <dbReference type="ARBA" id="ARBA00023136"/>
    </source>
</evidence>
<dbReference type="PROSITE" id="PS01116">
    <property type="entry name" value="XANTH_URACIL_PERMASE"/>
    <property type="match status" value="1"/>
</dbReference>
<proteinExistence type="inferred from homology"/>
<dbReference type="NCBIfam" id="TIGR03173">
    <property type="entry name" value="pbuX"/>
    <property type="match status" value="1"/>
</dbReference>
<feature type="transmembrane region" description="Helical" evidence="8">
    <location>
        <begin position="60"/>
        <end position="80"/>
    </location>
</feature>
<evidence type="ECO:0000256" key="5">
    <source>
        <dbReference type="ARBA" id="ARBA00022692"/>
    </source>
</evidence>
<evidence type="ECO:0000256" key="1">
    <source>
        <dbReference type="ARBA" id="ARBA00004651"/>
    </source>
</evidence>
<comment type="caution">
    <text evidence="9">The sequence shown here is derived from an EMBL/GenBank/DDBJ whole genome shotgun (WGS) entry which is preliminary data.</text>
</comment>
<dbReference type="InterPro" id="IPR006042">
    <property type="entry name" value="Xan_ur_permease"/>
</dbReference>
<feature type="transmembrane region" description="Helical" evidence="8">
    <location>
        <begin position="352"/>
        <end position="373"/>
    </location>
</feature>
<evidence type="ECO:0000256" key="6">
    <source>
        <dbReference type="ARBA" id="ARBA00022989"/>
    </source>
</evidence>